<comment type="caution">
    <text evidence="1">The sequence shown here is derived from an EMBL/GenBank/DDBJ whole genome shotgun (WGS) entry which is preliminary data.</text>
</comment>
<dbReference type="Pfam" id="PF11957">
    <property type="entry name" value="efThoc1"/>
    <property type="match status" value="2"/>
</dbReference>
<dbReference type="OrthoDB" id="10257415at2759"/>
<dbReference type="EMBL" id="NBIV01000022">
    <property type="protein sequence ID" value="PXF47608.1"/>
    <property type="molecule type" value="Genomic_DNA"/>
</dbReference>
<name>A0A2V3IZN9_9FLOR</name>
<dbReference type="GO" id="GO:0000445">
    <property type="term" value="C:THO complex part of transcription export complex"/>
    <property type="evidence" value="ECO:0007669"/>
    <property type="project" value="TreeGrafter"/>
</dbReference>
<protein>
    <submittedName>
        <fullName evidence="1">THO complex subunit 1</fullName>
    </submittedName>
</protein>
<dbReference type="InterPro" id="IPR021861">
    <property type="entry name" value="THO_THOC1"/>
</dbReference>
<evidence type="ECO:0000313" key="2">
    <source>
        <dbReference type="Proteomes" id="UP000247409"/>
    </source>
</evidence>
<proteinExistence type="predicted"/>
<dbReference type="AlphaFoldDB" id="A0A2V3IZN9"/>
<sequence>MDEKGNHALVPNVIEEYLTKKEALKALLTERLKDPPEEVTDDLLKQFPKANFLPTLLGILTSLLKTSSPFDALHVVDIATQLSAKGHLDQHAPVTLLHYVFSFATLDDLVANLEAIRKRITAIPRTPLLQLYFIKLFQSAIERDAHGLNAVRSGRLRLLLAESLRAWHPSAMNRRGTYSIHPIAYNPLPQNSVDSALYNALWGLQKFLQNPSLAEAEKSWKEASEALGTVISAFESTPVKSDTVPCGVDYPTSPGVLHLQLADNHFRRHMLVQYAIFLHHLETTGSLPVGEKDNPTIRKNIEFCGKLFARNGEGERLKARVIALLEKDDGGRLKHFIQSSLQRERVWIRWKKRTNYGHLKTGKVNSPSVFKRRIVMWHQKNKTNGINSWMQRIKTLESQPQKGDLYSALYERMPVPGINELKKSLQEDVDEKGLEPELKRKNDRNFKWRALRTLMDEDVAALKKLSESPNFDLDVILDPKSTNGTSAAYLKGK</sequence>
<organism evidence="1 2">
    <name type="scientific">Gracilariopsis chorda</name>
    <dbReference type="NCBI Taxonomy" id="448386"/>
    <lineage>
        <taxon>Eukaryota</taxon>
        <taxon>Rhodophyta</taxon>
        <taxon>Florideophyceae</taxon>
        <taxon>Rhodymeniophycidae</taxon>
        <taxon>Gracilariales</taxon>
        <taxon>Gracilariaceae</taxon>
        <taxon>Gracilariopsis</taxon>
    </lineage>
</organism>
<dbReference type="PANTHER" id="PTHR13265">
    <property type="entry name" value="THO COMPLEX SUBUNIT 1"/>
    <property type="match status" value="1"/>
</dbReference>
<gene>
    <name evidence="1" type="ORF">BWQ96_02587</name>
</gene>
<dbReference type="STRING" id="448386.A0A2V3IZN9"/>
<dbReference type="Proteomes" id="UP000247409">
    <property type="component" value="Unassembled WGS sequence"/>
</dbReference>
<dbReference type="GO" id="GO:0006406">
    <property type="term" value="P:mRNA export from nucleus"/>
    <property type="evidence" value="ECO:0007669"/>
    <property type="project" value="TreeGrafter"/>
</dbReference>
<reference evidence="1 2" key="1">
    <citation type="journal article" date="2018" name="Mol. Biol. Evol.">
        <title>Analysis of the draft genome of the red seaweed Gracilariopsis chorda provides insights into genome size evolution in Rhodophyta.</title>
        <authorList>
            <person name="Lee J."/>
            <person name="Yang E.C."/>
            <person name="Graf L."/>
            <person name="Yang J.H."/>
            <person name="Qiu H."/>
            <person name="Zel Zion U."/>
            <person name="Chan C.X."/>
            <person name="Stephens T.G."/>
            <person name="Weber A.P.M."/>
            <person name="Boo G.H."/>
            <person name="Boo S.M."/>
            <person name="Kim K.M."/>
            <person name="Shin Y."/>
            <person name="Jung M."/>
            <person name="Lee S.J."/>
            <person name="Yim H.S."/>
            <person name="Lee J.H."/>
            <person name="Bhattacharya D."/>
            <person name="Yoon H.S."/>
        </authorList>
    </citation>
    <scope>NUCLEOTIDE SEQUENCE [LARGE SCALE GENOMIC DNA]</scope>
    <source>
        <strain evidence="1 2">SKKU-2015</strain>
        <tissue evidence="1">Whole body</tissue>
    </source>
</reference>
<evidence type="ECO:0000313" key="1">
    <source>
        <dbReference type="EMBL" id="PXF47608.1"/>
    </source>
</evidence>
<accession>A0A2V3IZN9</accession>
<keyword evidence="2" id="KW-1185">Reference proteome</keyword>
<dbReference type="PANTHER" id="PTHR13265:SF0">
    <property type="entry name" value="HPR1"/>
    <property type="match status" value="1"/>
</dbReference>